<feature type="region of interest" description="Disordered" evidence="2">
    <location>
        <begin position="1"/>
        <end position="22"/>
    </location>
</feature>
<dbReference type="SUPFAM" id="SSF51045">
    <property type="entry name" value="WW domain"/>
    <property type="match status" value="1"/>
</dbReference>
<organism evidence="4 5">
    <name type="scientific">Trypanosoma rangeli SC58</name>
    <dbReference type="NCBI Taxonomy" id="429131"/>
    <lineage>
        <taxon>Eukaryota</taxon>
        <taxon>Discoba</taxon>
        <taxon>Euglenozoa</taxon>
        <taxon>Kinetoplastea</taxon>
        <taxon>Metakinetoplastina</taxon>
        <taxon>Trypanosomatida</taxon>
        <taxon>Trypanosomatidae</taxon>
        <taxon>Trypanosoma</taxon>
        <taxon>Herpetosoma</taxon>
    </lineage>
</organism>
<feature type="domain" description="WW" evidence="3">
    <location>
        <begin position="15"/>
        <end position="43"/>
    </location>
</feature>
<dbReference type="CDD" id="cd00201">
    <property type="entry name" value="WW"/>
    <property type="match status" value="1"/>
</dbReference>
<proteinExistence type="predicted"/>
<keyword evidence="1" id="KW-0175">Coiled coil</keyword>
<dbReference type="EMBL" id="AUPL01002193">
    <property type="protein sequence ID" value="ESL10078.1"/>
    <property type="molecule type" value="Genomic_DNA"/>
</dbReference>
<dbReference type="AlphaFoldDB" id="A0A061J3V4"/>
<evidence type="ECO:0000256" key="2">
    <source>
        <dbReference type="SAM" id="MobiDB-lite"/>
    </source>
</evidence>
<evidence type="ECO:0000259" key="3">
    <source>
        <dbReference type="PROSITE" id="PS50020"/>
    </source>
</evidence>
<dbReference type="InterPro" id="IPR001202">
    <property type="entry name" value="WW_dom"/>
</dbReference>
<dbReference type="Gene3D" id="2.20.70.10">
    <property type="match status" value="1"/>
</dbReference>
<evidence type="ECO:0000313" key="5">
    <source>
        <dbReference type="Proteomes" id="UP000031737"/>
    </source>
</evidence>
<name>A0A061J3V4_TRYRA</name>
<dbReference type="Pfam" id="PF00397">
    <property type="entry name" value="WW"/>
    <property type="match status" value="1"/>
</dbReference>
<feature type="coiled-coil region" evidence="1">
    <location>
        <begin position="76"/>
        <end position="254"/>
    </location>
</feature>
<accession>A0A061J3V4</accession>
<dbReference type="OrthoDB" id="252146at2759"/>
<evidence type="ECO:0000256" key="1">
    <source>
        <dbReference type="SAM" id="Coils"/>
    </source>
</evidence>
<protein>
    <recommendedName>
        <fullName evidence="3">WW domain-containing protein</fullName>
    </recommendedName>
</protein>
<dbReference type="Proteomes" id="UP000031737">
    <property type="component" value="Unassembled WGS sequence"/>
</dbReference>
<comment type="caution">
    <text evidence="4">The sequence shown here is derived from an EMBL/GenBank/DDBJ whole genome shotgun (WGS) entry which is preliminary data.</text>
</comment>
<sequence length="374" mass="43534">MQEEAVRAALESGAWREKKDPKSGRTYYINAQTHVSVWNLAKELAKPQQRQTSAEEATLSKLKSLQSLGAERQAQAKQWQAEEEALMQRVTELEREKARLESEITIMRGSTEVEATALQEEQKRLQDAKQSLEVVVSEELRKREEKTAELHQLQARLAKLRQERQEELAVFESLRKRLEKLREEHAEVLAELRHEEVVEESLQDELQREERELKDALREEARLKEFLKLREAEVDRMKAELKSVCQRRAAQQQQHQRLAEEVTASAMGAAEDTVGESSVSSSPLLSRLQREVATQKRNLQRLRKQQRLGAEAEWMDAESADLRRFTALTEREVQRLARFLGELSDQTRAVTPLLEAIKREVRQLEEEEEELQWK</sequence>
<keyword evidence="5" id="KW-1185">Reference proteome</keyword>
<dbReference type="VEuPathDB" id="TriTrypDB:TRSC58_02193"/>
<gene>
    <name evidence="4" type="ORF">TRSC58_02193</name>
</gene>
<dbReference type="InterPro" id="IPR036020">
    <property type="entry name" value="WW_dom_sf"/>
</dbReference>
<evidence type="ECO:0000313" key="4">
    <source>
        <dbReference type="EMBL" id="ESL10078.1"/>
    </source>
</evidence>
<dbReference type="PROSITE" id="PS50020">
    <property type="entry name" value="WW_DOMAIN_2"/>
    <property type="match status" value="1"/>
</dbReference>
<reference evidence="4 5" key="1">
    <citation type="submission" date="2013-07" db="EMBL/GenBank/DDBJ databases">
        <authorList>
            <person name="Stoco P.H."/>
            <person name="Wagner G."/>
            <person name="Gerber A."/>
            <person name="Zaha A."/>
            <person name="Thompson C."/>
            <person name="Bartholomeu D.C."/>
            <person name="Luckemeyer D.D."/>
            <person name="Bahia D."/>
            <person name="Loreto E."/>
            <person name="Prestes E.B."/>
            <person name="Lima F.M."/>
            <person name="Rodrigues-Luiz G."/>
            <person name="Vallejo G.A."/>
            <person name="Filho J.F."/>
            <person name="Monteiro K.M."/>
            <person name="Tyler K.M."/>
            <person name="de Almeida L.G."/>
            <person name="Ortiz M.F."/>
            <person name="Siervo M.A."/>
            <person name="de Moraes M.H."/>
            <person name="Cunha O.L."/>
            <person name="Mendonca-Neto R."/>
            <person name="Silva R."/>
            <person name="Teixeira S.M."/>
            <person name="Murta S.M."/>
            <person name="Sincero T.C."/>
            <person name="Mendes T.A."/>
            <person name="Urmenyi T.P."/>
            <person name="Silva V.G."/>
            <person name="da Rocha W.D."/>
            <person name="Andersson B."/>
            <person name="Romanha A.J."/>
            <person name="Steindel M."/>
            <person name="de Vasconcelos A.T."/>
            <person name="Grisard E.C."/>
        </authorList>
    </citation>
    <scope>NUCLEOTIDE SEQUENCE [LARGE SCALE GENOMIC DNA]</scope>
    <source>
        <strain evidence="4 5">SC58</strain>
    </source>
</reference>